<keyword evidence="12 14" id="KW-0503">Monooxygenase</keyword>
<evidence type="ECO:0000256" key="5">
    <source>
        <dbReference type="ARBA" id="ARBA00010617"/>
    </source>
</evidence>
<gene>
    <name evidence="16" type="primary">LOC107073688</name>
</gene>
<dbReference type="InterPro" id="IPR036396">
    <property type="entry name" value="Cyt_P450_sf"/>
</dbReference>
<evidence type="ECO:0000256" key="9">
    <source>
        <dbReference type="ARBA" id="ARBA00022848"/>
    </source>
</evidence>
<dbReference type="PROSITE" id="PS00086">
    <property type="entry name" value="CYTOCHROME_P450"/>
    <property type="match status" value="1"/>
</dbReference>
<dbReference type="PRINTS" id="PR00385">
    <property type="entry name" value="P450"/>
</dbReference>
<comment type="similarity">
    <text evidence="5 14">Belongs to the cytochrome P450 family.</text>
</comment>
<dbReference type="RefSeq" id="XP_015189868.1">
    <property type="nucleotide sequence ID" value="XM_015334382.1"/>
</dbReference>
<evidence type="ECO:0000256" key="4">
    <source>
        <dbReference type="ARBA" id="ARBA00004406"/>
    </source>
</evidence>
<reference evidence="16" key="1">
    <citation type="submission" date="2025-08" db="UniProtKB">
        <authorList>
            <consortium name="RefSeq"/>
        </authorList>
    </citation>
    <scope>IDENTIFICATION</scope>
    <source>
        <tissue evidence="16">Whole body</tissue>
    </source>
</reference>
<keyword evidence="7 14" id="KW-0479">Metal-binding</keyword>
<dbReference type="PANTHER" id="PTHR24291">
    <property type="entry name" value="CYTOCHROME P450 FAMILY 4"/>
    <property type="match status" value="1"/>
</dbReference>
<keyword evidence="10 14" id="KW-0560">Oxidoreductase</keyword>
<dbReference type="InterPro" id="IPR017972">
    <property type="entry name" value="Cyt_P450_CS"/>
</dbReference>
<dbReference type="PRINTS" id="PR00463">
    <property type="entry name" value="EP450I"/>
</dbReference>
<comment type="subcellular location">
    <subcellularLocation>
        <location evidence="4">Endoplasmic reticulum membrane</location>
        <topology evidence="4">Peripheral membrane protein</topology>
    </subcellularLocation>
    <subcellularLocation>
        <location evidence="3">Microsome membrane</location>
        <topology evidence="3">Peripheral membrane protein</topology>
    </subcellularLocation>
</comment>
<keyword evidence="15" id="KW-1185">Reference proteome</keyword>
<dbReference type="InterPro" id="IPR050196">
    <property type="entry name" value="Cytochrome_P450_Monoox"/>
</dbReference>
<keyword evidence="8" id="KW-0256">Endoplasmic reticulum</keyword>
<dbReference type="GeneID" id="107073688"/>
<keyword evidence="6 14" id="KW-0349">Heme</keyword>
<sequence length="234" mass="26915">MDNKVKNTSPFLDALFESFYNTGEYSEANIRDEINTFIFAGSDTSAGTLTFLFLMLASFPEVQNEVYKELYDMYGSSNENDDPITYDDTKKMHYLERVIKETLRLFPPAPFFGRTSYSDIIVNDNIVVPQNTEVFFSTYFMHRKGKYWTDPLRFNPDRFLPGNYDPKCFIPFGSGNRGCVGKLFAMAQVKTIAASLLRKFTVEIDNPVSVENVEVKISITLKPAETILLRFIRR</sequence>
<dbReference type="Proteomes" id="UP000694924">
    <property type="component" value="Unplaced"/>
</dbReference>
<evidence type="ECO:0000256" key="3">
    <source>
        <dbReference type="ARBA" id="ARBA00004174"/>
    </source>
</evidence>
<dbReference type="PANTHER" id="PTHR24291:SF189">
    <property type="entry name" value="CYTOCHROME P450 4C3-RELATED"/>
    <property type="match status" value="1"/>
</dbReference>
<dbReference type="Pfam" id="PF00067">
    <property type="entry name" value="p450"/>
    <property type="match status" value="1"/>
</dbReference>
<proteinExistence type="inferred from homology"/>
<comment type="cofactor">
    <cofactor evidence="1">
        <name>heme</name>
        <dbReference type="ChEBI" id="CHEBI:30413"/>
    </cofactor>
</comment>
<organism evidence="15 16">
    <name type="scientific">Polistes dominula</name>
    <name type="common">European paper wasp</name>
    <name type="synonym">Vespa dominula</name>
    <dbReference type="NCBI Taxonomy" id="743375"/>
    <lineage>
        <taxon>Eukaryota</taxon>
        <taxon>Metazoa</taxon>
        <taxon>Ecdysozoa</taxon>
        <taxon>Arthropoda</taxon>
        <taxon>Hexapoda</taxon>
        <taxon>Insecta</taxon>
        <taxon>Pterygota</taxon>
        <taxon>Neoptera</taxon>
        <taxon>Endopterygota</taxon>
        <taxon>Hymenoptera</taxon>
        <taxon>Apocrita</taxon>
        <taxon>Aculeata</taxon>
        <taxon>Vespoidea</taxon>
        <taxon>Vespidae</taxon>
        <taxon>Polistinae</taxon>
        <taxon>Polistini</taxon>
        <taxon>Polistes</taxon>
    </lineage>
</organism>
<evidence type="ECO:0000256" key="14">
    <source>
        <dbReference type="RuleBase" id="RU000461"/>
    </source>
</evidence>
<evidence type="ECO:0000256" key="13">
    <source>
        <dbReference type="ARBA" id="ARBA00023136"/>
    </source>
</evidence>
<dbReference type="Gene3D" id="1.10.630.10">
    <property type="entry name" value="Cytochrome P450"/>
    <property type="match status" value="1"/>
</dbReference>
<keyword evidence="9" id="KW-0492">Microsome</keyword>
<accession>A0ABM1JBN0</accession>
<evidence type="ECO:0000256" key="6">
    <source>
        <dbReference type="ARBA" id="ARBA00022617"/>
    </source>
</evidence>
<evidence type="ECO:0000256" key="11">
    <source>
        <dbReference type="ARBA" id="ARBA00023004"/>
    </source>
</evidence>
<dbReference type="SUPFAM" id="SSF48264">
    <property type="entry name" value="Cytochrome P450"/>
    <property type="match status" value="1"/>
</dbReference>
<evidence type="ECO:0000256" key="8">
    <source>
        <dbReference type="ARBA" id="ARBA00022824"/>
    </source>
</evidence>
<protein>
    <submittedName>
        <fullName evidence="16">Cytochrome P450 4V2-like</fullName>
    </submittedName>
</protein>
<keyword evidence="11 14" id="KW-0408">Iron</keyword>
<dbReference type="InterPro" id="IPR001128">
    <property type="entry name" value="Cyt_P450"/>
</dbReference>
<evidence type="ECO:0000256" key="7">
    <source>
        <dbReference type="ARBA" id="ARBA00022723"/>
    </source>
</evidence>
<keyword evidence="13" id="KW-0472">Membrane</keyword>
<evidence type="ECO:0000256" key="1">
    <source>
        <dbReference type="ARBA" id="ARBA00001971"/>
    </source>
</evidence>
<evidence type="ECO:0000313" key="15">
    <source>
        <dbReference type="Proteomes" id="UP000694924"/>
    </source>
</evidence>
<evidence type="ECO:0000256" key="12">
    <source>
        <dbReference type="ARBA" id="ARBA00023033"/>
    </source>
</evidence>
<dbReference type="InterPro" id="IPR002401">
    <property type="entry name" value="Cyt_P450_E_grp-I"/>
</dbReference>
<evidence type="ECO:0000256" key="2">
    <source>
        <dbReference type="ARBA" id="ARBA00003690"/>
    </source>
</evidence>
<comment type="function">
    <text evidence="2">May be involved in the metabolism of insect hormones and in the breakdown of synthetic insecticides.</text>
</comment>
<evidence type="ECO:0000313" key="16">
    <source>
        <dbReference type="RefSeq" id="XP_015189868.1"/>
    </source>
</evidence>
<evidence type="ECO:0000256" key="10">
    <source>
        <dbReference type="ARBA" id="ARBA00023002"/>
    </source>
</evidence>
<name>A0ABM1JBN0_POLDO</name>